<organism evidence="1 2">
    <name type="scientific">Racocetra persica</name>
    <dbReference type="NCBI Taxonomy" id="160502"/>
    <lineage>
        <taxon>Eukaryota</taxon>
        <taxon>Fungi</taxon>
        <taxon>Fungi incertae sedis</taxon>
        <taxon>Mucoromycota</taxon>
        <taxon>Glomeromycotina</taxon>
        <taxon>Glomeromycetes</taxon>
        <taxon>Diversisporales</taxon>
        <taxon>Gigasporaceae</taxon>
        <taxon>Racocetra</taxon>
    </lineage>
</organism>
<sequence>MKFNTISPEVAAHININQEVFENADEIIQQILVRQAQEIIKIKERYEMSISQEIVSEISIFRIDNEFADVWVAADGHKDVKYLYGGTRMVNPTVSYLEIMNILQKLMRYESSLKNSLINKALEANILGKYKDSLPKGFENSKPKNQELYAILTNPTNPSFTQTIESIFVELGKLLDNKNGKIKLTPDFGRFSGVADILAKFTPHVLGVCCENGGCGGKSSYSSNGVIAAIEEICPGNKEIAITLIGSA</sequence>
<dbReference type="Proteomes" id="UP000789920">
    <property type="component" value="Unassembled WGS sequence"/>
</dbReference>
<protein>
    <submittedName>
        <fullName evidence="1">11946_t:CDS:1</fullName>
    </submittedName>
</protein>
<keyword evidence="2" id="KW-1185">Reference proteome</keyword>
<reference evidence="1" key="1">
    <citation type="submission" date="2021-06" db="EMBL/GenBank/DDBJ databases">
        <authorList>
            <person name="Kallberg Y."/>
            <person name="Tangrot J."/>
            <person name="Rosling A."/>
        </authorList>
    </citation>
    <scope>NUCLEOTIDE SEQUENCE</scope>
    <source>
        <strain evidence="1">MA461A</strain>
    </source>
</reference>
<evidence type="ECO:0000313" key="1">
    <source>
        <dbReference type="EMBL" id="CAG8828683.1"/>
    </source>
</evidence>
<feature type="non-terminal residue" evidence="1">
    <location>
        <position position="248"/>
    </location>
</feature>
<dbReference type="EMBL" id="CAJVQC010095890">
    <property type="protein sequence ID" value="CAG8828683.1"/>
    <property type="molecule type" value="Genomic_DNA"/>
</dbReference>
<comment type="caution">
    <text evidence="1">The sequence shown here is derived from an EMBL/GenBank/DDBJ whole genome shotgun (WGS) entry which is preliminary data.</text>
</comment>
<name>A0ACA9S7E2_9GLOM</name>
<evidence type="ECO:0000313" key="2">
    <source>
        <dbReference type="Proteomes" id="UP000789920"/>
    </source>
</evidence>
<accession>A0ACA9S7E2</accession>
<gene>
    <name evidence="1" type="ORF">RPERSI_LOCUS27302</name>
</gene>
<proteinExistence type="predicted"/>